<evidence type="ECO:0000256" key="2">
    <source>
        <dbReference type="ARBA" id="ARBA00022679"/>
    </source>
</evidence>
<dbReference type="InParanoid" id="A0A1I4F7C4"/>
<dbReference type="PANTHER" id="PTHR30409:SF1">
    <property type="entry name" value="CARBAMATE KINASE-RELATED"/>
    <property type="match status" value="1"/>
</dbReference>
<dbReference type="PIRSF" id="PIRSF000723">
    <property type="entry name" value="Carbamate_kin"/>
    <property type="match status" value="1"/>
</dbReference>
<dbReference type="AlphaFoldDB" id="A0A1I4F7C4"/>
<dbReference type="InterPro" id="IPR003964">
    <property type="entry name" value="Carb_kinase"/>
</dbReference>
<name>A0A1I4F7C4_9ACTN</name>
<keyword evidence="3 4" id="KW-0418">Kinase</keyword>
<dbReference type="Gene3D" id="3.40.1160.10">
    <property type="entry name" value="Acetylglutamate kinase-like"/>
    <property type="match status" value="1"/>
</dbReference>
<evidence type="ECO:0000313" key="6">
    <source>
        <dbReference type="EMBL" id="SFL13882.1"/>
    </source>
</evidence>
<evidence type="ECO:0000256" key="3">
    <source>
        <dbReference type="ARBA" id="ARBA00022777"/>
    </source>
</evidence>
<dbReference type="InterPro" id="IPR001048">
    <property type="entry name" value="Asp/Glu/Uridylate_kinase"/>
</dbReference>
<dbReference type="Proteomes" id="UP000199152">
    <property type="component" value="Unassembled WGS sequence"/>
</dbReference>
<keyword evidence="2 4" id="KW-0808">Transferase</keyword>
<gene>
    <name evidence="6" type="ORF">SAMN04488085_10720</name>
</gene>
<dbReference type="PRINTS" id="PR01469">
    <property type="entry name" value="CARBMTKINASE"/>
</dbReference>
<sequence>MQPRAGTAVVAVGGNALTRPDQRGTAEEIAANAADMAAALAGLVRAGRRVAVVHGNGPQVGNLALQQEAATTVPAQPLHQLSAMTQAQLGGVLVRAIDAECGAGLAVCVVTHVAVDPADPAFTHPTKPIGPFLDRTAAGALARERGWTVAEDAGRGWRRVVPSPRPTGIVELSAVRMLLAAGAVVLAAGGGGIAVDGGSMAPLDAVVDKDLAAAAMATAVRADELYLLTGVDCVLLDHGTPRQRPVHRLDPEQAAEHLAAGQFPPGSMGPKITAALAFVRDGGHRAIITSARLLRAAAEGVPGAGTQIERFPVPVVNVP</sequence>
<feature type="domain" description="Aspartate/glutamate/uridylate kinase" evidence="5">
    <location>
        <begin position="7"/>
        <end position="290"/>
    </location>
</feature>
<dbReference type="EMBL" id="FOSW01000007">
    <property type="protein sequence ID" value="SFL13882.1"/>
    <property type="molecule type" value="Genomic_DNA"/>
</dbReference>
<dbReference type="SUPFAM" id="SSF53633">
    <property type="entry name" value="Carbamate kinase-like"/>
    <property type="match status" value="1"/>
</dbReference>
<evidence type="ECO:0000313" key="7">
    <source>
        <dbReference type="Proteomes" id="UP000199152"/>
    </source>
</evidence>
<dbReference type="GO" id="GO:0019546">
    <property type="term" value="P:L-arginine deiminase pathway"/>
    <property type="evidence" value="ECO:0007669"/>
    <property type="project" value="TreeGrafter"/>
</dbReference>
<accession>A0A1I4F7C4</accession>
<dbReference type="GO" id="GO:0008804">
    <property type="term" value="F:carbamate kinase activity"/>
    <property type="evidence" value="ECO:0007669"/>
    <property type="project" value="InterPro"/>
</dbReference>
<dbReference type="GO" id="GO:0005829">
    <property type="term" value="C:cytosol"/>
    <property type="evidence" value="ECO:0007669"/>
    <property type="project" value="TreeGrafter"/>
</dbReference>
<evidence type="ECO:0000256" key="1">
    <source>
        <dbReference type="ARBA" id="ARBA00011066"/>
    </source>
</evidence>
<comment type="similarity">
    <text evidence="1 4">Belongs to the carbamate kinase family.</text>
</comment>
<keyword evidence="7" id="KW-1185">Reference proteome</keyword>
<dbReference type="OrthoDB" id="9766717at2"/>
<reference evidence="6 7" key="1">
    <citation type="submission" date="2016-10" db="EMBL/GenBank/DDBJ databases">
        <authorList>
            <person name="de Groot N.N."/>
        </authorList>
    </citation>
    <scope>NUCLEOTIDE SEQUENCE [LARGE SCALE GENOMIC DNA]</scope>
    <source>
        <strain evidence="6 7">DSM 45317</strain>
    </source>
</reference>
<dbReference type="STRING" id="504800.SAMN04488085_10720"/>
<protein>
    <recommendedName>
        <fullName evidence="4">Carbamate kinase</fullName>
    </recommendedName>
</protein>
<dbReference type="InterPro" id="IPR036393">
    <property type="entry name" value="AceGlu_kinase-like_sf"/>
</dbReference>
<dbReference type="RefSeq" id="WP_091325412.1">
    <property type="nucleotide sequence ID" value="NZ_FOSW01000007.1"/>
</dbReference>
<evidence type="ECO:0000256" key="4">
    <source>
        <dbReference type="PIRNR" id="PIRNR000723"/>
    </source>
</evidence>
<evidence type="ECO:0000259" key="5">
    <source>
        <dbReference type="Pfam" id="PF00696"/>
    </source>
</evidence>
<proteinExistence type="inferred from homology"/>
<dbReference type="PANTHER" id="PTHR30409">
    <property type="entry name" value="CARBAMATE KINASE"/>
    <property type="match status" value="1"/>
</dbReference>
<organism evidence="6 7">
    <name type="scientific">Geodermatophilus ruber</name>
    <dbReference type="NCBI Taxonomy" id="504800"/>
    <lineage>
        <taxon>Bacteria</taxon>
        <taxon>Bacillati</taxon>
        <taxon>Actinomycetota</taxon>
        <taxon>Actinomycetes</taxon>
        <taxon>Geodermatophilales</taxon>
        <taxon>Geodermatophilaceae</taxon>
        <taxon>Geodermatophilus</taxon>
    </lineage>
</organism>
<dbReference type="Pfam" id="PF00696">
    <property type="entry name" value="AA_kinase"/>
    <property type="match status" value="1"/>
</dbReference>